<proteinExistence type="predicted"/>
<accession>A0AAV4WIS3</accession>
<dbReference type="EMBL" id="BPLQ01014670">
    <property type="protein sequence ID" value="GIY81935.1"/>
    <property type="molecule type" value="Genomic_DNA"/>
</dbReference>
<dbReference type="Proteomes" id="UP001054837">
    <property type="component" value="Unassembled WGS sequence"/>
</dbReference>
<protein>
    <submittedName>
        <fullName evidence="2">Uncharacterized protein</fullName>
    </submittedName>
</protein>
<organism evidence="2 3">
    <name type="scientific">Caerostris darwini</name>
    <dbReference type="NCBI Taxonomy" id="1538125"/>
    <lineage>
        <taxon>Eukaryota</taxon>
        <taxon>Metazoa</taxon>
        <taxon>Ecdysozoa</taxon>
        <taxon>Arthropoda</taxon>
        <taxon>Chelicerata</taxon>
        <taxon>Arachnida</taxon>
        <taxon>Araneae</taxon>
        <taxon>Araneomorphae</taxon>
        <taxon>Entelegynae</taxon>
        <taxon>Araneoidea</taxon>
        <taxon>Araneidae</taxon>
        <taxon>Caerostris</taxon>
    </lineage>
</organism>
<evidence type="ECO:0000313" key="3">
    <source>
        <dbReference type="Proteomes" id="UP001054837"/>
    </source>
</evidence>
<keyword evidence="3" id="KW-1185">Reference proteome</keyword>
<evidence type="ECO:0000256" key="1">
    <source>
        <dbReference type="SAM" id="MobiDB-lite"/>
    </source>
</evidence>
<dbReference type="AlphaFoldDB" id="A0AAV4WIS3"/>
<feature type="region of interest" description="Disordered" evidence="1">
    <location>
        <begin position="70"/>
        <end position="91"/>
    </location>
</feature>
<comment type="caution">
    <text evidence="2">The sequence shown here is derived from an EMBL/GenBank/DDBJ whole genome shotgun (WGS) entry which is preliminary data.</text>
</comment>
<gene>
    <name evidence="2" type="ORF">CDAR_43541</name>
</gene>
<evidence type="ECO:0000313" key="2">
    <source>
        <dbReference type="EMBL" id="GIY81935.1"/>
    </source>
</evidence>
<reference evidence="2 3" key="1">
    <citation type="submission" date="2021-06" db="EMBL/GenBank/DDBJ databases">
        <title>Caerostris darwini draft genome.</title>
        <authorList>
            <person name="Kono N."/>
            <person name="Arakawa K."/>
        </authorList>
    </citation>
    <scope>NUCLEOTIDE SEQUENCE [LARGE SCALE GENOMIC DNA]</scope>
</reference>
<name>A0AAV4WIS3_9ARAC</name>
<sequence length="91" mass="10288">MGEVFEVRRICSSLREESVYLFPISCDGPCKSRQTVIAGQCRMCRLSVILGGGGVAQGVVQITRWRTRDPRSQIDAKKRGERNSWMHEMEG</sequence>